<feature type="transmembrane region" description="Helical" evidence="1">
    <location>
        <begin position="92"/>
        <end position="113"/>
    </location>
</feature>
<keyword evidence="3" id="KW-1185">Reference proteome</keyword>
<protein>
    <submittedName>
        <fullName evidence="2">DUF2975 domain-containing protein</fullName>
    </submittedName>
</protein>
<keyword evidence="1" id="KW-0812">Transmembrane</keyword>
<organism evidence="2 3">
    <name type="scientific">Mesonia sediminis</name>
    <dbReference type="NCBI Taxonomy" id="1703946"/>
    <lineage>
        <taxon>Bacteria</taxon>
        <taxon>Pseudomonadati</taxon>
        <taxon>Bacteroidota</taxon>
        <taxon>Flavobacteriia</taxon>
        <taxon>Flavobacteriales</taxon>
        <taxon>Flavobacteriaceae</taxon>
        <taxon>Mesonia</taxon>
    </lineage>
</organism>
<accession>A0ABW5SF64</accession>
<keyword evidence="1" id="KW-1133">Transmembrane helix</keyword>
<evidence type="ECO:0000256" key="1">
    <source>
        <dbReference type="SAM" id="Phobius"/>
    </source>
</evidence>
<dbReference type="EMBL" id="JBHULZ010000041">
    <property type="protein sequence ID" value="MFD2698356.1"/>
    <property type="molecule type" value="Genomic_DNA"/>
</dbReference>
<feature type="transmembrane region" description="Helical" evidence="1">
    <location>
        <begin position="7"/>
        <end position="32"/>
    </location>
</feature>
<dbReference type="Proteomes" id="UP001597357">
    <property type="component" value="Unassembled WGS sequence"/>
</dbReference>
<comment type="caution">
    <text evidence="2">The sequence shown here is derived from an EMBL/GenBank/DDBJ whole genome shotgun (WGS) entry which is preliminary data.</text>
</comment>
<gene>
    <name evidence="2" type="ORF">ACFSQ0_10160</name>
</gene>
<feature type="transmembrane region" description="Helical" evidence="1">
    <location>
        <begin position="52"/>
        <end position="72"/>
    </location>
</feature>
<keyword evidence="1" id="KW-0472">Membrane</keyword>
<evidence type="ECO:0000313" key="3">
    <source>
        <dbReference type="Proteomes" id="UP001597357"/>
    </source>
</evidence>
<proteinExistence type="predicted"/>
<feature type="transmembrane region" description="Helical" evidence="1">
    <location>
        <begin position="133"/>
        <end position="152"/>
    </location>
</feature>
<name>A0ABW5SF64_9FLAO</name>
<sequence>MTKKVIFFTLLDILAFIVGFAFINHILSWFFGIKLLAPEAPLKTELNSIIKTTFLLLAFLSSGTFFYAILNFRKVAKNFLRNGFYNQKHVSLIKRIGLMLILACLTEIALGVLKYFVFEDFLSGANFGIYNSHYVLFTGCIGVFMLIVSQLLKEHQEVKNENDLTI</sequence>
<reference evidence="3" key="1">
    <citation type="journal article" date="2019" name="Int. J. Syst. Evol. Microbiol.">
        <title>The Global Catalogue of Microorganisms (GCM) 10K type strain sequencing project: providing services to taxonomists for standard genome sequencing and annotation.</title>
        <authorList>
            <consortium name="The Broad Institute Genomics Platform"/>
            <consortium name="The Broad Institute Genome Sequencing Center for Infectious Disease"/>
            <person name="Wu L."/>
            <person name="Ma J."/>
        </authorList>
    </citation>
    <scope>NUCLEOTIDE SEQUENCE [LARGE SCALE GENOMIC DNA]</scope>
    <source>
        <strain evidence="3">KCTC 42255</strain>
    </source>
</reference>
<evidence type="ECO:0000313" key="2">
    <source>
        <dbReference type="EMBL" id="MFD2698356.1"/>
    </source>
</evidence>
<dbReference type="Pfam" id="PF11188">
    <property type="entry name" value="DUF2975"/>
    <property type="match status" value="1"/>
</dbReference>
<dbReference type="RefSeq" id="WP_379047788.1">
    <property type="nucleotide sequence ID" value="NZ_JBHULZ010000041.1"/>
</dbReference>
<dbReference type="InterPro" id="IPR021354">
    <property type="entry name" value="DUF2975"/>
</dbReference>